<dbReference type="PROSITE" id="PS50887">
    <property type="entry name" value="GGDEF"/>
    <property type="match status" value="1"/>
</dbReference>
<dbReference type="SUPFAM" id="SSF55785">
    <property type="entry name" value="PYP-like sensor domain (PAS domain)"/>
    <property type="match status" value="1"/>
</dbReference>
<keyword evidence="6" id="KW-0418">Kinase</keyword>
<dbReference type="Pfam" id="PF00072">
    <property type="entry name" value="Response_reg"/>
    <property type="match status" value="1"/>
</dbReference>
<gene>
    <name evidence="12" type="ORF">PL9631_90030</name>
</gene>
<keyword evidence="8" id="KW-0902">Two-component regulatory system</keyword>
<dbReference type="GO" id="GO:0005524">
    <property type="term" value="F:ATP binding"/>
    <property type="evidence" value="ECO:0007669"/>
    <property type="project" value="UniProtKB-KW"/>
</dbReference>
<dbReference type="SUPFAM" id="SSF52172">
    <property type="entry name" value="CheY-like"/>
    <property type="match status" value="1"/>
</dbReference>
<sequence length="472" mass="53830">MNPDLVAENKGNILLVDDLPENLQLLSDLLIKLGYTVRSVTSGRMALKTVKVKQPDVIFLDIKMPEMDGYQVCQALKADENLSHIPIIFISALNDVFDKVKAFQSGGIDYITKPFQVEEVVARLESQLTIQRQKRLLEQEIIKRRDAEEVLYQSRALLSSILNSSLDGIAALEALREPETGEIKDFRCLVVNPILAKVFDRTREDMIGKIILRRLLNRIQPELFYRFVKIVETGESLEQDIYYPVGDSYWYHFVAVRLGDGFAITIRDITARKKIELALQEANQKLKELANVDSLTQIANRRCFDGRLQREWEVLAQQQRPLTLIMFDLDGFKSYNDHYGHLAGDDCLVQISQAVYQCTRQQDLRRPIDLVARYGGEEFIVLLSAKDLATGIQVAERIQQAIYRLKIPHEYSHVKEIVTVSLGIGSVIPSLEVQPNYLIQLADQALYDAKQQGRDRYCISSSCHQKQEVGNS</sequence>
<dbReference type="InterPro" id="IPR000160">
    <property type="entry name" value="GGDEF_dom"/>
</dbReference>
<dbReference type="EMBL" id="CZCS02000234">
    <property type="protein sequence ID" value="VXD24825.1"/>
    <property type="molecule type" value="Genomic_DNA"/>
</dbReference>
<dbReference type="AlphaFoldDB" id="A0A7Z9C0H8"/>
<dbReference type="GO" id="GO:1902201">
    <property type="term" value="P:negative regulation of bacterial-type flagellum-dependent cell motility"/>
    <property type="evidence" value="ECO:0007669"/>
    <property type="project" value="TreeGrafter"/>
</dbReference>
<keyword evidence="4" id="KW-0808">Transferase</keyword>
<dbReference type="Gene3D" id="3.30.70.270">
    <property type="match status" value="1"/>
</dbReference>
<feature type="domain" description="GGDEF" evidence="11">
    <location>
        <begin position="320"/>
        <end position="462"/>
    </location>
</feature>
<comment type="catalytic activity">
    <reaction evidence="1">
        <text>ATP + protein L-histidine = ADP + protein N-phospho-L-histidine.</text>
        <dbReference type="EC" id="2.7.13.3"/>
    </reaction>
</comment>
<dbReference type="CDD" id="cd01949">
    <property type="entry name" value="GGDEF"/>
    <property type="match status" value="1"/>
</dbReference>
<proteinExistence type="predicted"/>
<evidence type="ECO:0000256" key="3">
    <source>
        <dbReference type="ARBA" id="ARBA00022553"/>
    </source>
</evidence>
<dbReference type="GO" id="GO:0005886">
    <property type="term" value="C:plasma membrane"/>
    <property type="evidence" value="ECO:0007669"/>
    <property type="project" value="TreeGrafter"/>
</dbReference>
<dbReference type="InterPro" id="IPR011006">
    <property type="entry name" value="CheY-like_superfamily"/>
</dbReference>
<dbReference type="EC" id="2.7.13.3" evidence="2"/>
<dbReference type="InterPro" id="IPR029787">
    <property type="entry name" value="Nucleotide_cyclase"/>
</dbReference>
<dbReference type="Pfam" id="PF00990">
    <property type="entry name" value="GGDEF"/>
    <property type="match status" value="1"/>
</dbReference>
<dbReference type="GO" id="GO:0004673">
    <property type="term" value="F:protein histidine kinase activity"/>
    <property type="evidence" value="ECO:0007669"/>
    <property type="project" value="UniProtKB-EC"/>
</dbReference>
<dbReference type="FunFam" id="3.30.70.270:FF:000001">
    <property type="entry name" value="Diguanylate cyclase domain protein"/>
    <property type="match status" value="1"/>
</dbReference>
<evidence type="ECO:0000256" key="5">
    <source>
        <dbReference type="ARBA" id="ARBA00022741"/>
    </source>
</evidence>
<evidence type="ECO:0000256" key="1">
    <source>
        <dbReference type="ARBA" id="ARBA00000085"/>
    </source>
</evidence>
<dbReference type="NCBIfam" id="TIGR00254">
    <property type="entry name" value="GGDEF"/>
    <property type="match status" value="1"/>
</dbReference>
<dbReference type="InterPro" id="IPR043128">
    <property type="entry name" value="Rev_trsase/Diguanyl_cyclase"/>
</dbReference>
<dbReference type="SMART" id="SM00267">
    <property type="entry name" value="GGDEF"/>
    <property type="match status" value="1"/>
</dbReference>
<dbReference type="InterPro" id="IPR050469">
    <property type="entry name" value="Diguanylate_Cyclase"/>
</dbReference>
<evidence type="ECO:0000256" key="7">
    <source>
        <dbReference type="ARBA" id="ARBA00022840"/>
    </source>
</evidence>
<keyword evidence="5" id="KW-0547">Nucleotide-binding</keyword>
<keyword evidence="7" id="KW-0067">ATP-binding</keyword>
<evidence type="ECO:0000256" key="8">
    <source>
        <dbReference type="ARBA" id="ARBA00023012"/>
    </source>
</evidence>
<evidence type="ECO:0000313" key="12">
    <source>
        <dbReference type="EMBL" id="VXD24825.1"/>
    </source>
</evidence>
<dbReference type="PANTHER" id="PTHR45138">
    <property type="entry name" value="REGULATORY COMPONENTS OF SENSORY TRANSDUCTION SYSTEM"/>
    <property type="match status" value="1"/>
</dbReference>
<evidence type="ECO:0000259" key="10">
    <source>
        <dbReference type="PROSITE" id="PS50110"/>
    </source>
</evidence>
<accession>A0A7Z9C0H8</accession>
<keyword evidence="13" id="KW-1185">Reference proteome</keyword>
<dbReference type="GO" id="GO:0052621">
    <property type="term" value="F:diguanylate cyclase activity"/>
    <property type="evidence" value="ECO:0007669"/>
    <property type="project" value="TreeGrafter"/>
</dbReference>
<dbReference type="Proteomes" id="UP000182190">
    <property type="component" value="Unassembled WGS sequence"/>
</dbReference>
<evidence type="ECO:0000256" key="9">
    <source>
        <dbReference type="PROSITE-ProRule" id="PRU00169"/>
    </source>
</evidence>
<name>A0A7Z9C0H8_9CYAN</name>
<dbReference type="PROSITE" id="PS50110">
    <property type="entry name" value="RESPONSE_REGULATORY"/>
    <property type="match status" value="1"/>
</dbReference>
<feature type="modified residue" description="4-aspartylphosphate" evidence="9">
    <location>
        <position position="61"/>
    </location>
</feature>
<evidence type="ECO:0000256" key="2">
    <source>
        <dbReference type="ARBA" id="ARBA00012438"/>
    </source>
</evidence>
<feature type="domain" description="Response regulatory" evidence="10">
    <location>
        <begin position="12"/>
        <end position="128"/>
    </location>
</feature>
<dbReference type="Gene3D" id="3.40.50.2300">
    <property type="match status" value="1"/>
</dbReference>
<dbReference type="GO" id="GO:0043709">
    <property type="term" value="P:cell adhesion involved in single-species biofilm formation"/>
    <property type="evidence" value="ECO:0007669"/>
    <property type="project" value="TreeGrafter"/>
</dbReference>
<evidence type="ECO:0000256" key="6">
    <source>
        <dbReference type="ARBA" id="ARBA00022777"/>
    </source>
</evidence>
<dbReference type="FunFam" id="3.40.50.2300:FF:000121">
    <property type="entry name" value="Sensor histidine kinase RcsC"/>
    <property type="match status" value="1"/>
</dbReference>
<evidence type="ECO:0000313" key="13">
    <source>
        <dbReference type="Proteomes" id="UP000182190"/>
    </source>
</evidence>
<dbReference type="PANTHER" id="PTHR45138:SF9">
    <property type="entry name" value="DIGUANYLATE CYCLASE DGCM-RELATED"/>
    <property type="match status" value="1"/>
</dbReference>
<evidence type="ECO:0000259" key="11">
    <source>
        <dbReference type="PROSITE" id="PS50887"/>
    </source>
</evidence>
<dbReference type="GO" id="GO:0000160">
    <property type="term" value="P:phosphorelay signal transduction system"/>
    <property type="evidence" value="ECO:0007669"/>
    <property type="project" value="UniProtKB-KW"/>
</dbReference>
<reference evidence="12" key="1">
    <citation type="submission" date="2019-10" db="EMBL/GenBank/DDBJ databases">
        <authorList>
            <consortium name="Genoscope - CEA"/>
            <person name="William W."/>
        </authorList>
    </citation>
    <scope>NUCLEOTIDE SEQUENCE [LARGE SCALE GENOMIC DNA]</scope>
    <source>
        <strain evidence="12">BBR_PRJEB10994</strain>
    </source>
</reference>
<dbReference type="OrthoDB" id="453368at2"/>
<dbReference type="SUPFAM" id="SSF55073">
    <property type="entry name" value="Nucleotide cyclase"/>
    <property type="match status" value="1"/>
</dbReference>
<keyword evidence="3 9" id="KW-0597">Phosphoprotein</keyword>
<protein>
    <recommendedName>
        <fullName evidence="2">histidine kinase</fullName>
        <ecNumber evidence="2">2.7.13.3</ecNumber>
    </recommendedName>
</protein>
<evidence type="ECO:0000256" key="4">
    <source>
        <dbReference type="ARBA" id="ARBA00022679"/>
    </source>
</evidence>
<dbReference type="CDD" id="cd19920">
    <property type="entry name" value="REC_PA4781-like"/>
    <property type="match status" value="1"/>
</dbReference>
<organism evidence="12 13">
    <name type="scientific">Planktothrix paucivesiculata PCC 9631</name>
    <dbReference type="NCBI Taxonomy" id="671071"/>
    <lineage>
        <taxon>Bacteria</taxon>
        <taxon>Bacillati</taxon>
        <taxon>Cyanobacteriota</taxon>
        <taxon>Cyanophyceae</taxon>
        <taxon>Oscillatoriophycideae</taxon>
        <taxon>Oscillatoriales</taxon>
        <taxon>Microcoleaceae</taxon>
        <taxon>Planktothrix</taxon>
    </lineage>
</organism>
<dbReference type="InterPro" id="IPR001789">
    <property type="entry name" value="Sig_transdc_resp-reg_receiver"/>
</dbReference>
<dbReference type="SMART" id="SM00448">
    <property type="entry name" value="REC"/>
    <property type="match status" value="1"/>
</dbReference>
<comment type="caution">
    <text evidence="12">The sequence shown here is derived from an EMBL/GenBank/DDBJ whole genome shotgun (WGS) entry which is preliminary data.</text>
</comment>
<dbReference type="InterPro" id="IPR035965">
    <property type="entry name" value="PAS-like_dom_sf"/>
</dbReference>
<dbReference type="RefSeq" id="WP_083616058.1">
    <property type="nucleotide sequence ID" value="NZ_LR734982.1"/>
</dbReference>
<dbReference type="Gene3D" id="3.30.450.20">
    <property type="entry name" value="PAS domain"/>
    <property type="match status" value="1"/>
</dbReference>